<organism evidence="6 7">
    <name type="scientific">Streptomyces ehimensis</name>
    <dbReference type="NCBI Taxonomy" id="68195"/>
    <lineage>
        <taxon>Bacteria</taxon>
        <taxon>Bacillati</taxon>
        <taxon>Actinomycetota</taxon>
        <taxon>Actinomycetes</taxon>
        <taxon>Kitasatosporales</taxon>
        <taxon>Streptomycetaceae</taxon>
        <taxon>Streptomyces</taxon>
    </lineage>
</organism>
<accession>A0ABV9BMY5</accession>
<proteinExistence type="inferred from homology"/>
<sequence>MNTDSFAITAAGDDAAHRTGRRPSRRTVLKAAGATALAVSAASALAGPAYAGEDSEDSESSTRDFIVIGAGFAGVTAARELRARGKRVTILEARSRIGGRTWTDTFAGQQVEMGGTWVEPTQPHIAKELKRYSIGLEEEDPLDRMLLPTPKGPKAFTPAEGNAAMGPLFEKLFEGSKQYFERPFQPLYRADLLQKLDKLSLRDRLNELKLSPADEMLINGQTAIYSGGASSEGALTMLAQWWSMAGWNNEGWSDTQRYRMKPGTVGMLSAMINEAKPTIVFNAPVASVAESGNRVHVTTRAGKTYSAKGVVVAVPVNVWHTIKFTPGLPAAHTAAASQGIGVKNALKIWIHAREGQGRFYGQAAEGGSPIPMFIPYKKTSEGQLYVGFSVDPKLDPTNTAQVKDAVKKLGADLDIIGLRAQNWGADEFSRGGWAFRKPGQLTSLYPDVLNQATNRITFASGDIAEGWTGFIDGAIESGLRAAQLANGEM</sequence>
<evidence type="ECO:0000256" key="3">
    <source>
        <dbReference type="ARBA" id="ARBA00023002"/>
    </source>
</evidence>
<dbReference type="SUPFAM" id="SSF51905">
    <property type="entry name" value="FAD/NAD(P)-binding domain"/>
    <property type="match status" value="1"/>
</dbReference>
<comment type="similarity">
    <text evidence="2">Belongs to the flavin monoamine oxidase family.</text>
</comment>
<evidence type="ECO:0000313" key="6">
    <source>
        <dbReference type="EMBL" id="MFC4515449.1"/>
    </source>
</evidence>
<name>A0ABV9BMY5_9ACTN</name>
<dbReference type="PROSITE" id="PS51318">
    <property type="entry name" value="TAT"/>
    <property type="match status" value="1"/>
</dbReference>
<feature type="region of interest" description="Disordered" evidence="4">
    <location>
        <begin position="1"/>
        <end position="25"/>
    </location>
</feature>
<protein>
    <submittedName>
        <fullName evidence="6">Flavin monoamine oxidase family protein</fullName>
    </submittedName>
</protein>
<comment type="caution">
    <text evidence="6">The sequence shown here is derived from an EMBL/GenBank/DDBJ whole genome shotgun (WGS) entry which is preliminary data.</text>
</comment>
<dbReference type="InterPro" id="IPR001613">
    <property type="entry name" value="Flavin_amine_oxidase"/>
</dbReference>
<evidence type="ECO:0000256" key="4">
    <source>
        <dbReference type="SAM" id="MobiDB-lite"/>
    </source>
</evidence>
<evidence type="ECO:0000313" key="7">
    <source>
        <dbReference type="Proteomes" id="UP001595990"/>
    </source>
</evidence>
<dbReference type="Gene3D" id="1.10.405.10">
    <property type="entry name" value="Guanine Nucleotide Dissociation Inhibitor, domain 1"/>
    <property type="match status" value="1"/>
</dbReference>
<comment type="cofactor">
    <cofactor evidence="1">
        <name>FAD</name>
        <dbReference type="ChEBI" id="CHEBI:57692"/>
    </cofactor>
</comment>
<evidence type="ECO:0000256" key="1">
    <source>
        <dbReference type="ARBA" id="ARBA00001974"/>
    </source>
</evidence>
<dbReference type="PANTHER" id="PTHR43563:SF1">
    <property type="entry name" value="AMINE OXIDASE [FLAVIN-CONTAINING] B"/>
    <property type="match status" value="1"/>
</dbReference>
<evidence type="ECO:0000259" key="5">
    <source>
        <dbReference type="Pfam" id="PF01593"/>
    </source>
</evidence>
<dbReference type="InterPro" id="IPR006311">
    <property type="entry name" value="TAT_signal"/>
</dbReference>
<dbReference type="EMBL" id="JBHSFS010000009">
    <property type="protein sequence ID" value="MFC4515449.1"/>
    <property type="molecule type" value="Genomic_DNA"/>
</dbReference>
<gene>
    <name evidence="6" type="ORF">ACFPEN_21180</name>
</gene>
<reference evidence="7" key="1">
    <citation type="journal article" date="2019" name="Int. J. Syst. Evol. Microbiol.">
        <title>The Global Catalogue of Microorganisms (GCM) 10K type strain sequencing project: providing services to taxonomists for standard genome sequencing and annotation.</title>
        <authorList>
            <consortium name="The Broad Institute Genomics Platform"/>
            <consortium name="The Broad Institute Genome Sequencing Center for Infectious Disease"/>
            <person name="Wu L."/>
            <person name="Ma J."/>
        </authorList>
    </citation>
    <scope>NUCLEOTIDE SEQUENCE [LARGE SCALE GENOMIC DNA]</scope>
    <source>
        <strain evidence="7">CECT 8064</strain>
    </source>
</reference>
<dbReference type="Gene3D" id="3.90.660.10">
    <property type="match status" value="1"/>
</dbReference>
<dbReference type="PRINTS" id="PR00757">
    <property type="entry name" value="AMINEOXDASEF"/>
</dbReference>
<dbReference type="RefSeq" id="WP_240667393.1">
    <property type="nucleotide sequence ID" value="NZ_JBHSFS010000009.1"/>
</dbReference>
<evidence type="ECO:0000256" key="2">
    <source>
        <dbReference type="ARBA" id="ARBA00005995"/>
    </source>
</evidence>
<dbReference type="InterPro" id="IPR050703">
    <property type="entry name" value="Flavin_MAO"/>
</dbReference>
<keyword evidence="7" id="KW-1185">Reference proteome</keyword>
<dbReference type="PANTHER" id="PTHR43563">
    <property type="entry name" value="AMINE OXIDASE"/>
    <property type="match status" value="1"/>
</dbReference>
<keyword evidence="3" id="KW-0560">Oxidoreductase</keyword>
<dbReference type="Pfam" id="PF01593">
    <property type="entry name" value="Amino_oxidase"/>
    <property type="match status" value="1"/>
</dbReference>
<dbReference type="Proteomes" id="UP001595990">
    <property type="component" value="Unassembled WGS sequence"/>
</dbReference>
<feature type="domain" description="Amine oxidase" evidence="5">
    <location>
        <begin position="72"/>
        <end position="484"/>
    </location>
</feature>
<dbReference type="InterPro" id="IPR002937">
    <property type="entry name" value="Amino_oxidase"/>
</dbReference>
<dbReference type="InterPro" id="IPR036188">
    <property type="entry name" value="FAD/NAD-bd_sf"/>
</dbReference>
<dbReference type="Gene3D" id="3.50.50.60">
    <property type="entry name" value="FAD/NAD(P)-binding domain"/>
    <property type="match status" value="1"/>
</dbReference>